<organism evidence="1 2">
    <name type="scientific">Aliikangiella marina</name>
    <dbReference type="NCBI Taxonomy" id="1712262"/>
    <lineage>
        <taxon>Bacteria</taxon>
        <taxon>Pseudomonadati</taxon>
        <taxon>Pseudomonadota</taxon>
        <taxon>Gammaproteobacteria</taxon>
        <taxon>Oceanospirillales</taxon>
        <taxon>Pleioneaceae</taxon>
        <taxon>Aliikangiella</taxon>
    </lineage>
</organism>
<dbReference type="Gene3D" id="3.30.300.20">
    <property type="match status" value="1"/>
</dbReference>
<dbReference type="PANTHER" id="PTHR34352">
    <property type="entry name" value="PROTEIN YHFA"/>
    <property type="match status" value="1"/>
</dbReference>
<dbReference type="OrthoDB" id="9804010at2"/>
<dbReference type="Pfam" id="PF02566">
    <property type="entry name" value="OsmC"/>
    <property type="match status" value="1"/>
</dbReference>
<dbReference type="AlphaFoldDB" id="A0A545TBP6"/>
<dbReference type="NCBIfam" id="NF008009">
    <property type="entry name" value="PRK10738.1"/>
    <property type="match status" value="1"/>
</dbReference>
<dbReference type="Proteomes" id="UP000317839">
    <property type="component" value="Unassembled WGS sequence"/>
</dbReference>
<dbReference type="PANTHER" id="PTHR34352:SF1">
    <property type="entry name" value="PROTEIN YHFA"/>
    <property type="match status" value="1"/>
</dbReference>
<sequence>MKITTKWQQDLTFVASNEAGQSITIDGDGKAPSPMHLIAMGVAGCSSIDVVMILKKARQEITDCTCEVDADRAEDAPRVFTKMHAHYKVTGKNLKASQVKRACDLSMEKYCSASLMLKKAVEITHSFEIIEAD</sequence>
<gene>
    <name evidence="1" type="ORF">FLL45_06555</name>
</gene>
<dbReference type="RefSeq" id="WP_142941236.1">
    <property type="nucleotide sequence ID" value="NZ_VIKR01000002.1"/>
</dbReference>
<dbReference type="EMBL" id="VIKR01000002">
    <property type="protein sequence ID" value="TQV74621.1"/>
    <property type="molecule type" value="Genomic_DNA"/>
</dbReference>
<accession>A0A545TBP6</accession>
<comment type="caution">
    <text evidence="1">The sequence shown here is derived from an EMBL/GenBank/DDBJ whole genome shotgun (WGS) entry which is preliminary data.</text>
</comment>
<keyword evidence="2" id="KW-1185">Reference proteome</keyword>
<name>A0A545TBP6_9GAMM</name>
<evidence type="ECO:0000313" key="1">
    <source>
        <dbReference type="EMBL" id="TQV74621.1"/>
    </source>
</evidence>
<dbReference type="InterPro" id="IPR003718">
    <property type="entry name" value="OsmC/Ohr_fam"/>
</dbReference>
<dbReference type="InterPro" id="IPR036102">
    <property type="entry name" value="OsmC/Ohrsf"/>
</dbReference>
<dbReference type="SUPFAM" id="SSF82784">
    <property type="entry name" value="OsmC-like"/>
    <property type="match status" value="1"/>
</dbReference>
<dbReference type="InterPro" id="IPR015946">
    <property type="entry name" value="KH_dom-like_a/b"/>
</dbReference>
<proteinExistence type="predicted"/>
<reference evidence="1 2" key="1">
    <citation type="submission" date="2019-06" db="EMBL/GenBank/DDBJ databases">
        <title>Draft genome of Aliikangiella marina GYP-15.</title>
        <authorList>
            <person name="Wang G."/>
        </authorList>
    </citation>
    <scope>NUCLEOTIDE SEQUENCE [LARGE SCALE GENOMIC DNA]</scope>
    <source>
        <strain evidence="1 2">GYP-15</strain>
    </source>
</reference>
<evidence type="ECO:0000313" key="2">
    <source>
        <dbReference type="Proteomes" id="UP000317839"/>
    </source>
</evidence>
<protein>
    <submittedName>
        <fullName evidence="1">OsmC family protein</fullName>
    </submittedName>
</protein>